<evidence type="ECO:0000313" key="2">
    <source>
        <dbReference type="Proteomes" id="UP000598271"/>
    </source>
</evidence>
<gene>
    <name evidence="1" type="ORF">GCM10007390_17910</name>
</gene>
<evidence type="ECO:0000313" key="1">
    <source>
        <dbReference type="EMBL" id="GHB64436.1"/>
    </source>
</evidence>
<name>A0A8J3D3D3_9BACT</name>
<reference evidence="1 2" key="1">
    <citation type="journal article" date="2014" name="Int. J. Syst. Evol. Microbiol.">
        <title>Complete genome sequence of Corynebacterium casei LMG S-19264T (=DSM 44701T), isolated from a smear-ripened cheese.</title>
        <authorList>
            <consortium name="US DOE Joint Genome Institute (JGI-PGF)"/>
            <person name="Walter F."/>
            <person name="Albersmeier A."/>
            <person name="Kalinowski J."/>
            <person name="Ruckert C."/>
        </authorList>
    </citation>
    <scope>NUCLEOTIDE SEQUENCE [LARGE SCALE GENOMIC DNA]</scope>
    <source>
        <strain evidence="1 2">KCTC 12866</strain>
    </source>
</reference>
<protein>
    <submittedName>
        <fullName evidence="1">Uncharacterized protein</fullName>
    </submittedName>
</protein>
<keyword evidence="2" id="KW-1185">Reference proteome</keyword>
<dbReference type="RefSeq" id="WP_189563964.1">
    <property type="nucleotide sequence ID" value="NZ_BMXF01000001.1"/>
</dbReference>
<sequence length="148" mass="17139">MKTLQFQSATRRGDDNRKERHYHDYLIGGESLHKILGLSPLDLVTPFGWNVRKDYEWESLYELIFVKKPRLITGRVPLYVCPECGDLACGAITAEVLDLENKIIWKAFGYENDYEGVIDSYAALQPIELDRDSYYKALLNLSYNLARK</sequence>
<proteinExistence type="predicted"/>
<comment type="caution">
    <text evidence="1">The sequence shown here is derived from an EMBL/GenBank/DDBJ whole genome shotgun (WGS) entry which is preliminary data.</text>
</comment>
<dbReference type="Proteomes" id="UP000598271">
    <property type="component" value="Unassembled WGS sequence"/>
</dbReference>
<dbReference type="EMBL" id="BMXF01000001">
    <property type="protein sequence ID" value="GHB64436.1"/>
    <property type="molecule type" value="Genomic_DNA"/>
</dbReference>
<organism evidence="1 2">
    <name type="scientific">Persicitalea jodogahamensis</name>
    <dbReference type="NCBI Taxonomy" id="402147"/>
    <lineage>
        <taxon>Bacteria</taxon>
        <taxon>Pseudomonadati</taxon>
        <taxon>Bacteroidota</taxon>
        <taxon>Cytophagia</taxon>
        <taxon>Cytophagales</taxon>
        <taxon>Spirosomataceae</taxon>
        <taxon>Persicitalea</taxon>
    </lineage>
</organism>
<dbReference type="AlphaFoldDB" id="A0A8J3D3D3"/>
<accession>A0A8J3D3D3</accession>